<evidence type="ECO:0000256" key="6">
    <source>
        <dbReference type="ARBA" id="ARBA00022842"/>
    </source>
</evidence>
<dbReference type="Proteomes" id="UP000244338">
    <property type="component" value="Unassembled WGS sequence"/>
</dbReference>
<dbReference type="PRINTS" id="PR00417">
    <property type="entry name" value="PRTPISMRASEI"/>
</dbReference>
<evidence type="ECO:0000256" key="10">
    <source>
        <dbReference type="HAMAP-Rule" id="MF_00952"/>
    </source>
</evidence>
<dbReference type="GO" id="GO:0005694">
    <property type="term" value="C:chromosome"/>
    <property type="evidence" value="ECO:0007669"/>
    <property type="project" value="InterPro"/>
</dbReference>
<feature type="site" description="Interaction with DNA" evidence="10">
    <location>
        <position position="299"/>
    </location>
</feature>
<comment type="catalytic activity">
    <reaction evidence="1 10">
        <text>ATP-independent breakage of single-stranded DNA, followed by passage and rejoining.</text>
        <dbReference type="EC" id="5.6.2.1"/>
    </reaction>
</comment>
<sequence>MAEALVIVESPAKAKTIAKYLGKKYQVLASMGHVRDLPKSKLGVNIEASFQPDYITIRGKGEILKQLKEAAKKAKRVYLAADPDREGEAIAWHLAEYLKLDPNAPVRVVFNEITEPAIKASFKAPRPINYDLVNAQQARRILDRLVGYKISPILWQKVKKGLSAGRVQSVAVKLIIDREQEIEQFVPEEYWTLTAHLGEEEPFTAEFYGYGTEKTPLPDEQAVKAVIEHVRGRPFIVEKVTKKERKRRAPLPFTTSTMQQEAAKRLGFRATKTMRIAQTLYEGLSLGPEGEAGLITYMRTDSTRISEVAQEEAKRYITETFGASYVRPEEKKGTIREQQGVQDAHEAIRPTSVFRTPQSVKPYLSRDELRLYTLIWERFVASQMSAAVYDTVRADMRAGEALFRANGSELKFPGFLKVYQDTPDEGGERKRSGKSGEEQKGEDEGELFYGDGAPRLLPPLHPEMEVPLRHLEPRQHFTQPPPRYTEATLVKALEELGIGRPSTYAPTLETIQKRGYVVLEDKRFHPTELGRVVTEALEQYFPEIVDVSFTAKMEKELDEIEDGEKDWRFLLHTFYGPFSERLEKAESEMEKVELTPEYAGVTCDVCGRPMVYKMGRYGKFLACSGFPECKHTKPIVHSLGIPCPKCATGEIVERRTKKGRIFYGCSRYPDCDFTSWDRPLKETCPVCGGWMVQKGKNTKAIKQCMVCGHKAPLTAKSRKEQPVKSAANSEL</sequence>
<feature type="domain" description="Topo IA-type catalytic" evidence="13">
    <location>
        <begin position="129"/>
        <end position="582"/>
    </location>
</feature>
<dbReference type="InterPro" id="IPR013826">
    <property type="entry name" value="Topo_IA_cen_sub3"/>
</dbReference>
<evidence type="ECO:0000313" key="14">
    <source>
        <dbReference type="EMBL" id="PTQ57736.1"/>
    </source>
</evidence>
<dbReference type="PANTHER" id="PTHR42785:SF1">
    <property type="entry name" value="DNA TOPOISOMERASE"/>
    <property type="match status" value="1"/>
</dbReference>
<dbReference type="SUPFAM" id="SSF57783">
    <property type="entry name" value="Zinc beta-ribbon"/>
    <property type="match status" value="1"/>
</dbReference>
<evidence type="ECO:0000259" key="13">
    <source>
        <dbReference type="PROSITE" id="PS52039"/>
    </source>
</evidence>
<dbReference type="PROSITE" id="PS00396">
    <property type="entry name" value="TOPO_IA_1"/>
    <property type="match status" value="1"/>
</dbReference>
<dbReference type="Pfam" id="PF01131">
    <property type="entry name" value="Topoisom_bac"/>
    <property type="match status" value="1"/>
</dbReference>
<feature type="site" description="Interaction with DNA" evidence="10">
    <location>
        <position position="33"/>
    </location>
</feature>
<dbReference type="GO" id="GO:0006265">
    <property type="term" value="P:DNA topological change"/>
    <property type="evidence" value="ECO:0007669"/>
    <property type="project" value="UniProtKB-UniRule"/>
</dbReference>
<comment type="function">
    <text evidence="10">Releases the supercoiling and torsional tension of DNA, which is introduced during the DNA replication and transcription, by transiently cleaving and rejoining one strand of the DNA duplex. Introduces a single-strand break via transesterification at a target site in duplex DNA. The scissile phosphodiester is attacked by the catalytic tyrosine of the enzyme, resulting in the formation of a DNA-(5'-phosphotyrosyl)-enzyme intermediate and the expulsion of a 3'-OH DNA strand. The free DNA strand then undergoes passage around the unbroken strand, thus removing DNA supercoils. Finally, in the religation step, the DNA 3'-OH attacks the covalent intermediate to expel the active-site tyrosine and restore the DNA phosphodiester backbone.</text>
</comment>
<feature type="site" description="Interaction with DNA" evidence="10">
    <location>
        <position position="155"/>
    </location>
</feature>
<gene>
    <name evidence="10" type="primary">topA</name>
    <name evidence="14" type="ORF">BSOLF_0931</name>
</gene>
<feature type="site" description="Interaction with DNA" evidence="10">
    <location>
        <position position="148"/>
    </location>
</feature>
<dbReference type="InterPro" id="IPR034149">
    <property type="entry name" value="TOPRIM_TopoI"/>
</dbReference>
<dbReference type="InterPro" id="IPR023405">
    <property type="entry name" value="Topo_IA_core_domain"/>
</dbReference>
<dbReference type="GO" id="GO:0008270">
    <property type="term" value="F:zinc ion binding"/>
    <property type="evidence" value="ECO:0007669"/>
    <property type="project" value="UniProtKB-KW"/>
</dbReference>
<keyword evidence="8 10" id="KW-0238">DNA-binding</keyword>
<dbReference type="InterPro" id="IPR013498">
    <property type="entry name" value="Topo_IA_Znf"/>
</dbReference>
<proteinExistence type="inferred from homology"/>
<dbReference type="SUPFAM" id="SSF56712">
    <property type="entry name" value="Prokaryotic type I DNA topoisomerase"/>
    <property type="match status" value="1"/>
</dbReference>
<feature type="site" description="Interaction with DNA" evidence="10">
    <location>
        <position position="514"/>
    </location>
</feature>
<feature type="active site" description="O-(5'-phospho-DNA)-tyrosine intermediate" evidence="10">
    <location>
        <position position="297"/>
    </location>
</feature>
<keyword evidence="7 10" id="KW-0799">Topoisomerase</keyword>
<dbReference type="InterPro" id="IPR013824">
    <property type="entry name" value="Topo_IA_cen_sub1"/>
</dbReference>
<dbReference type="HAMAP" id="MF_00952">
    <property type="entry name" value="Topoisom_1_prok"/>
    <property type="match status" value="1"/>
</dbReference>
<evidence type="ECO:0000256" key="3">
    <source>
        <dbReference type="ARBA" id="ARBA00022723"/>
    </source>
</evidence>
<keyword evidence="6" id="KW-0460">Magnesium</keyword>
<evidence type="ECO:0000256" key="11">
    <source>
        <dbReference type="SAM" id="MobiDB-lite"/>
    </source>
</evidence>
<evidence type="ECO:0000256" key="8">
    <source>
        <dbReference type="ARBA" id="ARBA00023125"/>
    </source>
</evidence>
<dbReference type="SMART" id="SM00436">
    <property type="entry name" value="TOP1Bc"/>
    <property type="match status" value="1"/>
</dbReference>
<dbReference type="GO" id="GO:0003917">
    <property type="term" value="F:DNA topoisomerase type I (single strand cut, ATP-independent) activity"/>
    <property type="evidence" value="ECO:0007669"/>
    <property type="project" value="UniProtKB-UniRule"/>
</dbReference>
<dbReference type="Gene3D" id="1.10.290.10">
    <property type="entry name" value="Topoisomerase I, domain 4"/>
    <property type="match status" value="1"/>
</dbReference>
<keyword evidence="4" id="KW-0863">Zinc-finger</keyword>
<dbReference type="PROSITE" id="PS52039">
    <property type="entry name" value="TOPO_IA_2"/>
    <property type="match status" value="1"/>
</dbReference>
<comment type="subunit">
    <text evidence="10">Monomer.</text>
</comment>
<evidence type="ECO:0000256" key="4">
    <source>
        <dbReference type="ARBA" id="ARBA00022771"/>
    </source>
</evidence>
<dbReference type="PROSITE" id="PS50880">
    <property type="entry name" value="TOPRIM"/>
    <property type="match status" value="1"/>
</dbReference>
<dbReference type="InterPro" id="IPR000380">
    <property type="entry name" value="Topo_IA"/>
</dbReference>
<evidence type="ECO:0000256" key="2">
    <source>
        <dbReference type="ARBA" id="ARBA00009446"/>
    </source>
</evidence>
<keyword evidence="5" id="KW-0862">Zinc</keyword>
<dbReference type="Gene3D" id="2.70.20.10">
    <property type="entry name" value="Topoisomerase I, domain 3"/>
    <property type="match status" value="1"/>
</dbReference>
<dbReference type="InterPro" id="IPR013825">
    <property type="entry name" value="Topo_IA_cen_sub2"/>
</dbReference>
<dbReference type="SMART" id="SM00493">
    <property type="entry name" value="TOPRIM"/>
    <property type="match status" value="1"/>
</dbReference>
<dbReference type="EC" id="5.6.2.1" evidence="10"/>
<dbReference type="InterPro" id="IPR003601">
    <property type="entry name" value="Topo_IA_2"/>
</dbReference>
<organism evidence="14 15">
    <name type="scientific">Candidatus Carbonibacillus altaicus</name>
    <dbReference type="NCBI Taxonomy" id="2163959"/>
    <lineage>
        <taxon>Bacteria</taxon>
        <taxon>Bacillati</taxon>
        <taxon>Bacillota</taxon>
        <taxon>Bacilli</taxon>
        <taxon>Bacillales</taxon>
        <taxon>Candidatus Carbonibacillus</taxon>
    </lineage>
</organism>
<dbReference type="Gene3D" id="1.10.460.10">
    <property type="entry name" value="Topoisomerase I, domain 2"/>
    <property type="match status" value="1"/>
</dbReference>
<dbReference type="InterPro" id="IPR005733">
    <property type="entry name" value="TopoI_bac-type"/>
</dbReference>
<dbReference type="InterPro" id="IPR028612">
    <property type="entry name" value="Topoisom_1_IA"/>
</dbReference>
<dbReference type="NCBIfam" id="TIGR01051">
    <property type="entry name" value="topA_bact"/>
    <property type="match status" value="1"/>
</dbReference>
<evidence type="ECO:0000259" key="12">
    <source>
        <dbReference type="PROSITE" id="PS50880"/>
    </source>
</evidence>
<keyword evidence="3" id="KW-0479">Metal-binding</keyword>
<dbReference type="CDD" id="cd03363">
    <property type="entry name" value="TOPRIM_TopoIA_TopoI"/>
    <property type="match status" value="1"/>
</dbReference>
<feature type="site" description="Interaction with DNA" evidence="10">
    <location>
        <position position="139"/>
    </location>
</feature>
<feature type="site" description="Interaction with DNA" evidence="10">
    <location>
        <position position="140"/>
    </location>
</feature>
<accession>A0A2R6Y4Y4</accession>
<dbReference type="PANTHER" id="PTHR42785">
    <property type="entry name" value="DNA TOPOISOMERASE, TYPE IA, CORE"/>
    <property type="match status" value="1"/>
</dbReference>
<dbReference type="InterPro" id="IPR023406">
    <property type="entry name" value="Topo_IA_AS"/>
</dbReference>
<keyword evidence="9 10" id="KW-0413">Isomerase</keyword>
<dbReference type="InterPro" id="IPR006171">
    <property type="entry name" value="TOPRIM_dom"/>
</dbReference>
<dbReference type="AlphaFoldDB" id="A0A2R6Y4Y4"/>
<dbReference type="CDD" id="cd00186">
    <property type="entry name" value="TOP1Ac"/>
    <property type="match status" value="1"/>
</dbReference>
<feature type="domain" description="Toprim" evidence="12">
    <location>
        <begin position="3"/>
        <end position="113"/>
    </location>
</feature>
<dbReference type="SMART" id="SM00437">
    <property type="entry name" value="TOP1Ac"/>
    <property type="match status" value="1"/>
</dbReference>
<dbReference type="Gene3D" id="3.40.50.140">
    <property type="match status" value="1"/>
</dbReference>
<evidence type="ECO:0000256" key="7">
    <source>
        <dbReference type="ARBA" id="ARBA00023029"/>
    </source>
</evidence>
<dbReference type="InterPro" id="IPR003602">
    <property type="entry name" value="Topo_IA_DNA-bd_dom"/>
</dbReference>
<feature type="region of interest" description="Disordered" evidence="11">
    <location>
        <begin position="418"/>
        <end position="452"/>
    </location>
</feature>
<dbReference type="InterPro" id="IPR013497">
    <property type="entry name" value="Topo_IA_cen"/>
</dbReference>
<feature type="site" description="Interaction with DNA" evidence="10">
    <location>
        <position position="143"/>
    </location>
</feature>
<feature type="region of interest" description="Interaction with DNA" evidence="10">
    <location>
        <begin position="163"/>
        <end position="168"/>
    </location>
</feature>
<dbReference type="Pfam" id="PF01751">
    <property type="entry name" value="Toprim"/>
    <property type="match status" value="1"/>
</dbReference>
<feature type="compositionally biased region" description="Basic and acidic residues" evidence="11">
    <location>
        <begin position="426"/>
        <end position="439"/>
    </location>
</feature>
<evidence type="ECO:0000256" key="9">
    <source>
        <dbReference type="ARBA" id="ARBA00023235"/>
    </source>
</evidence>
<reference evidence="15" key="1">
    <citation type="journal article" date="2018" name="Sci. Rep.">
        <title>Lignite coal burning seam in the remote Altai Mountains harbors a hydrogen-driven thermophilic microbial community.</title>
        <authorList>
            <person name="Kadnikov V.V."/>
            <person name="Mardanov A.V."/>
            <person name="Ivasenko D.A."/>
            <person name="Antsiferov D.V."/>
            <person name="Beletsky A.V."/>
            <person name="Karnachuk O.V."/>
            <person name="Ravin N.V."/>
        </authorList>
    </citation>
    <scope>NUCLEOTIDE SEQUENCE [LARGE SCALE GENOMIC DNA]</scope>
</reference>
<comment type="caution">
    <text evidence="14">The sequence shown here is derived from an EMBL/GenBank/DDBJ whole genome shotgun (WGS) entry which is preliminary data.</text>
</comment>
<evidence type="ECO:0000256" key="1">
    <source>
        <dbReference type="ARBA" id="ARBA00000213"/>
    </source>
</evidence>
<evidence type="ECO:0000313" key="15">
    <source>
        <dbReference type="Proteomes" id="UP000244338"/>
    </source>
</evidence>
<dbReference type="GO" id="GO:0003677">
    <property type="term" value="F:DNA binding"/>
    <property type="evidence" value="ECO:0007669"/>
    <property type="project" value="UniProtKB-KW"/>
</dbReference>
<protein>
    <recommendedName>
        <fullName evidence="10">DNA topoisomerase 1</fullName>
        <ecNumber evidence="10">5.6.2.1</ecNumber>
    </recommendedName>
    <alternativeName>
        <fullName evidence="10">DNA topoisomerase I</fullName>
    </alternativeName>
</protein>
<name>A0A2R6Y4Y4_9BACL</name>
<comment type="similarity">
    <text evidence="2 10">Belongs to the type IA topoisomerase family.</text>
</comment>
<dbReference type="Pfam" id="PF01396">
    <property type="entry name" value="Zn_ribbon_Top1"/>
    <property type="match status" value="3"/>
</dbReference>
<evidence type="ECO:0000256" key="5">
    <source>
        <dbReference type="ARBA" id="ARBA00022833"/>
    </source>
</evidence>
<dbReference type="EMBL" id="PEBX01000003">
    <property type="protein sequence ID" value="PTQ57736.1"/>
    <property type="molecule type" value="Genomic_DNA"/>
</dbReference>
<dbReference type="Gene3D" id="3.30.65.10">
    <property type="entry name" value="Bacterial Topoisomerase I, domain 1"/>
    <property type="match status" value="2"/>
</dbReference>